<dbReference type="PRINTS" id="PR00344">
    <property type="entry name" value="BCTRLSENSOR"/>
</dbReference>
<evidence type="ECO:0000256" key="4">
    <source>
        <dbReference type="ARBA" id="ARBA00022500"/>
    </source>
</evidence>
<dbReference type="AlphaFoldDB" id="A0A069RGA2"/>
<evidence type="ECO:0000259" key="13">
    <source>
        <dbReference type="PROSITE" id="PS50109"/>
    </source>
</evidence>
<evidence type="ECO:0000256" key="11">
    <source>
        <dbReference type="PROSITE-ProRule" id="PRU00110"/>
    </source>
</evidence>
<dbReference type="InterPro" id="IPR002545">
    <property type="entry name" value="CheW-lke_dom"/>
</dbReference>
<dbReference type="InterPro" id="IPR037006">
    <property type="entry name" value="CheA-like_homodim_sf"/>
</dbReference>
<dbReference type="FunFam" id="3.30.565.10:FF:000016">
    <property type="entry name" value="Chemotaxis protein CheA, putative"/>
    <property type="match status" value="1"/>
</dbReference>
<dbReference type="InterPro" id="IPR005467">
    <property type="entry name" value="His_kinase_dom"/>
</dbReference>
<dbReference type="InterPro" id="IPR036641">
    <property type="entry name" value="HPT_dom_sf"/>
</dbReference>
<dbReference type="EMBL" id="JJMM01000011">
    <property type="protein sequence ID" value="KDR95185.1"/>
    <property type="molecule type" value="Genomic_DNA"/>
</dbReference>
<dbReference type="InterPro" id="IPR010808">
    <property type="entry name" value="CheA_P2-bd"/>
</dbReference>
<dbReference type="InterPro" id="IPR003594">
    <property type="entry name" value="HATPase_dom"/>
</dbReference>
<dbReference type="InterPro" id="IPR004358">
    <property type="entry name" value="Sig_transdc_His_kin-like_C"/>
</dbReference>
<dbReference type="OrthoDB" id="9803176at2"/>
<dbReference type="SMART" id="SM01231">
    <property type="entry name" value="H-kinase_dim"/>
    <property type="match status" value="1"/>
</dbReference>
<dbReference type="Gene3D" id="3.30.565.10">
    <property type="entry name" value="Histidine kinase-like ATPase, C-terminal domain"/>
    <property type="match status" value="1"/>
</dbReference>
<keyword evidence="6 16" id="KW-0808">Transferase</keyword>
<evidence type="ECO:0000259" key="14">
    <source>
        <dbReference type="PROSITE" id="PS50851"/>
    </source>
</evidence>
<evidence type="ECO:0000256" key="6">
    <source>
        <dbReference type="ARBA" id="ARBA00022679"/>
    </source>
</evidence>
<accession>A0A069RGA2</accession>
<dbReference type="Gene3D" id="1.20.120.160">
    <property type="entry name" value="HPT domain"/>
    <property type="match status" value="1"/>
</dbReference>
<dbReference type="Gene3D" id="1.10.287.560">
    <property type="entry name" value="Histidine kinase CheA-like, homodimeric domain"/>
    <property type="match status" value="1"/>
</dbReference>
<dbReference type="PROSITE" id="PS50109">
    <property type="entry name" value="HIS_KIN"/>
    <property type="match status" value="1"/>
</dbReference>
<evidence type="ECO:0000259" key="15">
    <source>
        <dbReference type="PROSITE" id="PS50894"/>
    </source>
</evidence>
<dbReference type="GO" id="GO:0005737">
    <property type="term" value="C:cytoplasm"/>
    <property type="evidence" value="ECO:0007669"/>
    <property type="project" value="InterPro"/>
</dbReference>
<dbReference type="Gene3D" id="3.30.70.1110">
    <property type="entry name" value="Histidine kinase CheA-like, P2 response regulator-binding domain"/>
    <property type="match status" value="1"/>
</dbReference>
<protein>
    <recommendedName>
        <fullName evidence="3">Chemotaxis protein CheA</fullName>
        <ecNumber evidence="2">2.7.13.3</ecNumber>
    </recommendedName>
</protein>
<evidence type="ECO:0000256" key="8">
    <source>
        <dbReference type="ARBA" id="ARBA00022777"/>
    </source>
</evidence>
<feature type="compositionally biased region" description="Basic and acidic residues" evidence="12">
    <location>
        <begin position="304"/>
        <end position="313"/>
    </location>
</feature>
<gene>
    <name evidence="16" type="primary">cheA</name>
    <name evidence="16" type="ORF">CLIT_11c02140</name>
</gene>
<dbReference type="eggNOG" id="COG0643">
    <property type="taxonomic scope" value="Bacteria"/>
</dbReference>
<evidence type="ECO:0000256" key="2">
    <source>
        <dbReference type="ARBA" id="ARBA00012438"/>
    </source>
</evidence>
<keyword evidence="10" id="KW-0902">Two-component regulatory system</keyword>
<dbReference type="SUPFAM" id="SSF55874">
    <property type="entry name" value="ATPase domain of HSP90 chaperone/DNA topoisomerase II/histidine kinase"/>
    <property type="match status" value="1"/>
</dbReference>
<dbReference type="InterPro" id="IPR036890">
    <property type="entry name" value="HATPase_C_sf"/>
</dbReference>
<feature type="domain" description="CheW-like" evidence="14">
    <location>
        <begin position="575"/>
        <end position="704"/>
    </location>
</feature>
<comment type="caution">
    <text evidence="16">The sequence shown here is derived from an EMBL/GenBank/DDBJ whole genome shotgun (WGS) entry which is preliminary data.</text>
</comment>
<feature type="modified residue" description="Phosphohistidine" evidence="11">
    <location>
        <position position="47"/>
    </location>
</feature>
<dbReference type="PROSITE" id="PS50894">
    <property type="entry name" value="HPT"/>
    <property type="match status" value="1"/>
</dbReference>
<dbReference type="SUPFAM" id="SSF55052">
    <property type="entry name" value="CheY-binding domain of CheA"/>
    <property type="match status" value="1"/>
</dbReference>
<feature type="domain" description="HPt" evidence="15">
    <location>
        <begin position="1"/>
        <end position="104"/>
    </location>
</feature>
<proteinExistence type="predicted"/>
<evidence type="ECO:0000313" key="17">
    <source>
        <dbReference type="Proteomes" id="UP000027946"/>
    </source>
</evidence>
<dbReference type="InterPro" id="IPR004105">
    <property type="entry name" value="CheA-like_dim"/>
</dbReference>
<evidence type="ECO:0000256" key="7">
    <source>
        <dbReference type="ARBA" id="ARBA00022741"/>
    </source>
</evidence>
<comment type="catalytic activity">
    <reaction evidence="1">
        <text>ATP + protein L-histidine = ADP + protein N-phospho-L-histidine.</text>
        <dbReference type="EC" id="2.7.13.3"/>
    </reaction>
</comment>
<dbReference type="InterPro" id="IPR037052">
    <property type="entry name" value="CheA-like_P2_sf"/>
</dbReference>
<evidence type="ECO:0000256" key="10">
    <source>
        <dbReference type="ARBA" id="ARBA00023012"/>
    </source>
</evidence>
<dbReference type="InterPro" id="IPR036061">
    <property type="entry name" value="CheW-like_dom_sf"/>
</dbReference>
<keyword evidence="9" id="KW-0067">ATP-binding</keyword>
<dbReference type="Pfam" id="PF02518">
    <property type="entry name" value="HATPase_c"/>
    <property type="match status" value="1"/>
</dbReference>
<evidence type="ECO:0000313" key="16">
    <source>
        <dbReference type="EMBL" id="KDR95185.1"/>
    </source>
</evidence>
<dbReference type="InterPro" id="IPR035891">
    <property type="entry name" value="CheY-binding_CheA"/>
</dbReference>
<dbReference type="CDD" id="cd00731">
    <property type="entry name" value="CheA_reg"/>
    <property type="match status" value="1"/>
</dbReference>
<dbReference type="Gene3D" id="2.30.30.40">
    <property type="entry name" value="SH3 Domains"/>
    <property type="match status" value="1"/>
</dbReference>
<evidence type="ECO:0000256" key="1">
    <source>
        <dbReference type="ARBA" id="ARBA00000085"/>
    </source>
</evidence>
<keyword evidence="5 11" id="KW-0597">Phosphoprotein</keyword>
<dbReference type="Pfam" id="PF01627">
    <property type="entry name" value="Hpt"/>
    <property type="match status" value="1"/>
</dbReference>
<dbReference type="SMART" id="SM00387">
    <property type="entry name" value="HATPase_c"/>
    <property type="match status" value="1"/>
</dbReference>
<dbReference type="CDD" id="cd16916">
    <property type="entry name" value="HATPase_CheA-like"/>
    <property type="match status" value="1"/>
</dbReference>
<dbReference type="RefSeq" id="WP_038265244.1">
    <property type="nucleotide sequence ID" value="NZ_FSRH01000002.1"/>
</dbReference>
<dbReference type="PANTHER" id="PTHR43395">
    <property type="entry name" value="SENSOR HISTIDINE KINASE CHEA"/>
    <property type="match status" value="1"/>
</dbReference>
<dbReference type="InterPro" id="IPR036097">
    <property type="entry name" value="HisK_dim/P_sf"/>
</dbReference>
<dbReference type="Pfam" id="PF01584">
    <property type="entry name" value="CheW"/>
    <property type="match status" value="1"/>
</dbReference>
<dbReference type="SMART" id="SM00073">
    <property type="entry name" value="HPT"/>
    <property type="match status" value="1"/>
</dbReference>
<dbReference type="EC" id="2.7.13.3" evidence="2"/>
<dbReference type="CDD" id="cd00088">
    <property type="entry name" value="HPT"/>
    <property type="match status" value="1"/>
</dbReference>
<keyword evidence="4" id="KW-0145">Chemotaxis</keyword>
<dbReference type="SUPFAM" id="SSF47226">
    <property type="entry name" value="Histidine-containing phosphotransfer domain, HPT domain"/>
    <property type="match status" value="1"/>
</dbReference>
<dbReference type="SMART" id="SM00260">
    <property type="entry name" value="CheW"/>
    <property type="match status" value="1"/>
</dbReference>
<dbReference type="STRING" id="1121324.CLIT_11c02140"/>
<dbReference type="InterPro" id="IPR051315">
    <property type="entry name" value="Bact_Chemotaxis_CheA"/>
</dbReference>
<dbReference type="Pfam" id="PF07194">
    <property type="entry name" value="P2"/>
    <property type="match status" value="1"/>
</dbReference>
<keyword evidence="8" id="KW-0418">Kinase</keyword>
<keyword evidence="17" id="KW-1185">Reference proteome</keyword>
<evidence type="ECO:0000256" key="3">
    <source>
        <dbReference type="ARBA" id="ARBA00021495"/>
    </source>
</evidence>
<sequence>MFELDQYIDIFLDESKEHMENLNSNLLELENNPSNKEIVNEIFRIAHTLKGMSATMGFEKLAELTHNMENVLDEIRSGKMDINTNIIDTLFEVLDKLDSFIKNIEASGNEGAQDVDDLIERLKNTGEIQTPVSQQKEDVKIEGGDKVYIDSVIMAAKENNLKSYDIHIALDEKCMLKAARAFLVFKAIEENGEIIYSNPPTEDIEDENFELEFEVVTITSLDANEIKEKILSISEIREVHIKEYSSGEDAKSSEPVKGTLIEDIESKDIDEEIKDVDILVSNVKKEVQKHEEIKVEHVKKEVKKVTDDKKAEAEEQSSQRKGKVGKTVRVDINRLDNLMNLVSELIIVKTRLEDIEMGSKNQNVNDAVEYLETITTNLHDAVMKVRMVPIERVFNRFPRMIRDLSKNLNKEVHLVMSGEETEVDRTVIDEIGDPLIHLLRNSIDHGIETPEIRAGLNKSEMGTVKLLAYPDGNNVVIEVVDDGSGLDTEKIKNKALKKALIPAEKADLMDEKEIANLIFMPGFSTADKISDVSGRGVGLDVVKTKIESLGGVVEIETEKNVGSKFIIRLPLTLAIIQALLVIVGEEKYAIPLNNIKEITNIEREQIRVVEGRDIVLYRGKTLPLVDLGQVLDVEERNMDSRDINVIVVKKGDKDLGIVVDELLGQQEIVIKSLGKYLKGINFVAGATILGNGSVALIIDTNSLF</sequence>
<dbReference type="InterPro" id="IPR008207">
    <property type="entry name" value="Sig_transdc_His_kin_Hpt_dom"/>
</dbReference>
<dbReference type="SUPFAM" id="SSF50341">
    <property type="entry name" value="CheW-like"/>
    <property type="match status" value="1"/>
</dbReference>
<name>A0A069RGA2_PEPLI</name>
<evidence type="ECO:0000256" key="9">
    <source>
        <dbReference type="ARBA" id="ARBA00022840"/>
    </source>
</evidence>
<reference evidence="16 17" key="1">
    <citation type="submission" date="2014-03" db="EMBL/GenBank/DDBJ databases">
        <title>Genome sequence of Clostridium litorale W6, DSM 5388.</title>
        <authorList>
            <person name="Poehlein A."/>
            <person name="Jagirdar A."/>
            <person name="Khonsari B."/>
            <person name="Chibani C.M."/>
            <person name="Gutierrez Gutierrez D.A."/>
            <person name="Davydova E."/>
            <person name="Alghaithi H.S."/>
            <person name="Nair K.P."/>
            <person name="Dhamotharan K."/>
            <person name="Chandran L."/>
            <person name="G W."/>
            <person name="Daniel R."/>
        </authorList>
    </citation>
    <scope>NUCLEOTIDE SEQUENCE [LARGE SCALE GENOMIC DNA]</scope>
    <source>
        <strain evidence="16 17">W6</strain>
    </source>
</reference>
<dbReference type="PANTHER" id="PTHR43395:SF1">
    <property type="entry name" value="CHEMOTAXIS PROTEIN CHEA"/>
    <property type="match status" value="1"/>
</dbReference>
<evidence type="ECO:0000256" key="5">
    <source>
        <dbReference type="ARBA" id="ARBA00022553"/>
    </source>
</evidence>
<dbReference type="GO" id="GO:0006935">
    <property type="term" value="P:chemotaxis"/>
    <property type="evidence" value="ECO:0007669"/>
    <property type="project" value="UniProtKB-KW"/>
</dbReference>
<dbReference type="Proteomes" id="UP000027946">
    <property type="component" value="Unassembled WGS sequence"/>
</dbReference>
<dbReference type="GO" id="GO:0005524">
    <property type="term" value="F:ATP binding"/>
    <property type="evidence" value="ECO:0007669"/>
    <property type="project" value="UniProtKB-KW"/>
</dbReference>
<dbReference type="PROSITE" id="PS50851">
    <property type="entry name" value="CHEW"/>
    <property type="match status" value="1"/>
</dbReference>
<feature type="domain" description="Histidine kinase" evidence="13">
    <location>
        <begin position="323"/>
        <end position="573"/>
    </location>
</feature>
<evidence type="ECO:0000256" key="12">
    <source>
        <dbReference type="SAM" id="MobiDB-lite"/>
    </source>
</evidence>
<dbReference type="GO" id="GO:0000155">
    <property type="term" value="F:phosphorelay sensor kinase activity"/>
    <property type="evidence" value="ECO:0007669"/>
    <property type="project" value="InterPro"/>
</dbReference>
<keyword evidence="7" id="KW-0547">Nucleotide-binding</keyword>
<dbReference type="Pfam" id="PF02895">
    <property type="entry name" value="H-kinase_dim"/>
    <property type="match status" value="1"/>
</dbReference>
<organism evidence="16 17">
    <name type="scientific">Peptoclostridium litorale DSM 5388</name>
    <dbReference type="NCBI Taxonomy" id="1121324"/>
    <lineage>
        <taxon>Bacteria</taxon>
        <taxon>Bacillati</taxon>
        <taxon>Bacillota</taxon>
        <taxon>Clostridia</taxon>
        <taxon>Peptostreptococcales</taxon>
        <taxon>Peptoclostridiaceae</taxon>
        <taxon>Peptoclostridium</taxon>
    </lineage>
</organism>
<feature type="region of interest" description="Disordered" evidence="12">
    <location>
        <begin position="304"/>
        <end position="323"/>
    </location>
</feature>
<dbReference type="SUPFAM" id="SSF47384">
    <property type="entry name" value="Homodimeric domain of signal transducing histidine kinase"/>
    <property type="match status" value="1"/>
</dbReference>